<protein>
    <recommendedName>
        <fullName evidence="3">F-box domain-containing protein</fullName>
    </recommendedName>
</protein>
<evidence type="ECO:0008006" key="3">
    <source>
        <dbReference type="Google" id="ProtNLM"/>
    </source>
</evidence>
<evidence type="ECO:0000313" key="2">
    <source>
        <dbReference type="Proteomes" id="UP001521116"/>
    </source>
</evidence>
<evidence type="ECO:0000313" key="1">
    <source>
        <dbReference type="EMBL" id="KAL1633236.1"/>
    </source>
</evidence>
<comment type="caution">
    <text evidence="1">The sequence shown here is derived from an EMBL/GenBank/DDBJ whole genome shotgun (WGS) entry which is preliminary data.</text>
</comment>
<proteinExistence type="predicted"/>
<organism evidence="1 2">
    <name type="scientific">Neofusicoccum ribis</name>
    <dbReference type="NCBI Taxonomy" id="45134"/>
    <lineage>
        <taxon>Eukaryota</taxon>
        <taxon>Fungi</taxon>
        <taxon>Dikarya</taxon>
        <taxon>Ascomycota</taxon>
        <taxon>Pezizomycotina</taxon>
        <taxon>Dothideomycetes</taxon>
        <taxon>Dothideomycetes incertae sedis</taxon>
        <taxon>Botryosphaeriales</taxon>
        <taxon>Botryosphaeriaceae</taxon>
        <taxon>Neofusicoccum</taxon>
    </lineage>
</organism>
<dbReference type="EMBL" id="JAJVDC020000023">
    <property type="protein sequence ID" value="KAL1633236.1"/>
    <property type="molecule type" value="Genomic_DNA"/>
</dbReference>
<name>A0ABR3T1P0_9PEZI</name>
<keyword evidence="2" id="KW-1185">Reference proteome</keyword>
<reference evidence="1 2" key="1">
    <citation type="submission" date="2024-02" db="EMBL/GenBank/DDBJ databases">
        <title>De novo assembly and annotation of 12 fungi associated with fruit tree decline syndrome in Ontario, Canada.</title>
        <authorList>
            <person name="Sulman M."/>
            <person name="Ellouze W."/>
            <person name="Ilyukhin E."/>
        </authorList>
    </citation>
    <scope>NUCLEOTIDE SEQUENCE [LARGE SCALE GENOMIC DNA]</scope>
    <source>
        <strain evidence="1 2">M1-105</strain>
    </source>
</reference>
<sequence>MDGLADSALRLLFEDASANASPAIVSSRVQSHDQSPNTANATINGLCCELMCLVADHLTAREVRQLRLTNRQICGQVYEHFISGCMEVVRRVHTTKQAPYDDMVHFTKNTIELSITHSSLKRLEAISLTKPVAHAIHGLIIDVSQLDKLAVEVVKKTLLPPMSKEDRTILQGQLYSYRQRLEEQKEMIQSGADLSMLCTALSRMPHILDIRVQGWECKASGLQQEDGTMWAVVGRHLPGPLTERTHERLIKVQKKTTYRIASLVIAALSKVMLPLDIFRVWHRHHWCRNGAPNATFLLPNSEFTLGLRVSLFSLRYLSLALAPSDDDRVLPGRTNTLCAEMLIEFLKACRHLEGLRLYAPGWNPLSLQDPPFHESATAAILEALQPNKMRKLRLQNFKCSERDILMFLQTHESSLEVISLNVRLSNRSIMHALLRLHFMQAFHHVPLRRFCIKITRLPPPGVQHLGPNGKPAPEFGSVSVGY</sequence>
<accession>A0ABR3T1P0</accession>
<gene>
    <name evidence="1" type="ORF">SLS56_003099</name>
</gene>
<dbReference type="Proteomes" id="UP001521116">
    <property type="component" value="Unassembled WGS sequence"/>
</dbReference>